<evidence type="ECO:0000313" key="2">
    <source>
        <dbReference type="Proteomes" id="UP000235584"/>
    </source>
</evidence>
<keyword evidence="2" id="KW-1185">Reference proteome</keyword>
<dbReference type="Gene3D" id="2.60.450.10">
    <property type="entry name" value="Lipopolysaccharide (LPS) transport protein A like domain"/>
    <property type="match status" value="1"/>
</dbReference>
<name>A0A2K9NSP5_BACTC</name>
<dbReference type="EMBL" id="CP025704">
    <property type="protein sequence ID" value="AUN98539.1"/>
    <property type="molecule type" value="Genomic_DNA"/>
</dbReference>
<evidence type="ECO:0000313" key="1">
    <source>
        <dbReference type="EMBL" id="AUN98539.1"/>
    </source>
</evidence>
<gene>
    <name evidence="1" type="ORF">C0V70_10565</name>
</gene>
<dbReference type="KEGG" id="bsto:C0V70_10565"/>
<proteinExistence type="predicted"/>
<dbReference type="PANTHER" id="PTHR30189:SF1">
    <property type="entry name" value="LPS-ASSEMBLY PROTEIN LPTD"/>
    <property type="match status" value="1"/>
</dbReference>
<dbReference type="GO" id="GO:0009279">
    <property type="term" value="C:cell outer membrane"/>
    <property type="evidence" value="ECO:0007669"/>
    <property type="project" value="TreeGrafter"/>
</dbReference>
<dbReference type="InterPro" id="IPR050218">
    <property type="entry name" value="LptD"/>
</dbReference>
<reference evidence="1 2" key="1">
    <citation type="submission" date="2018-01" db="EMBL/GenBank/DDBJ databases">
        <title>Complete genome sequence of Bacteriovorax stolpii DSM12778.</title>
        <authorList>
            <person name="Tang B."/>
            <person name="Chang J."/>
        </authorList>
    </citation>
    <scope>NUCLEOTIDE SEQUENCE [LARGE SCALE GENOMIC DNA]</scope>
    <source>
        <strain evidence="1 2">DSM 12778</strain>
    </source>
</reference>
<sequence length="787" mass="91039">MKFSVLFALSFSSSVFARETFEFDLGQKINVLSDKAFRKSSTNEFEAVGNVVITHLKNSIYGEKARINFTTGETEVIGNVRYIAPEMTLYGTKLKYNFLTKIIDLDNARVLSDNYVVTGKKIIQTSSDKIYAEEAEYTTCRDCPESWSIFGKQITITIGQYVTLKHAFIKVNGVTAMYVPYIVFPIKQKRETGLLFPSIGFSSDEGFRYQQPFFWAIDDYKDLTLTPSTFGDRGLGGELQYRQNIKEKSWFELNTLGINDRIYEPNKVDKSLSGKKEFRQFSDLEGHYIYKHYLNGHVYFNDTSDLDTIRDMDFFAKERVRGTEVGGGGFLEGRNSLFSLSMQSYYNKNMLISDPKKFDKQYVQMLPKLTLSSVPYNILHSPYPFLKNVSFGFGADYTVFKQNTVDINGPIRNARRLNFAPYLDWQLGNLGPVFFSHHLKLDYQTYHLPTEQNKSFAKKGLIYETEAKVELEKIYGLSYIEERPINLNSEEAARANNAKNVTTIGVLPEVKSGNSEQTTLVYNNSYRHSQEFKLKHYYLGEQKFSGNKNFRNQIESDDGQFDYLDALRDREHLTNQTTAQDSLPLSNTLEFQWNNNLIRKTSNKFDPYKDNRYLKDNFNYSNITFFDVSQGIDMTVDSERPWGDRLTRLYINTGIALDRFTLGVQEFYFHKSGEHKLTSTIGFNFDRLKLNGDFTYNSFNSSSTPITKLVGYDLELNLNDLITLKNELDYNIESKLISQSSYSILYAPINNCWKLEFNYTRDLIDKKFGLLLYINYNSNNFTSINVR</sequence>
<organism evidence="1 2">
    <name type="scientific">Bacteriovorax stolpii</name>
    <name type="common">Bdellovibrio stolpii</name>
    <dbReference type="NCBI Taxonomy" id="960"/>
    <lineage>
        <taxon>Bacteria</taxon>
        <taxon>Pseudomonadati</taxon>
        <taxon>Bdellovibrionota</taxon>
        <taxon>Bacteriovoracia</taxon>
        <taxon>Bacteriovoracales</taxon>
        <taxon>Bacteriovoracaceae</taxon>
        <taxon>Bacteriovorax</taxon>
    </lineage>
</organism>
<dbReference type="AlphaFoldDB" id="A0A2K9NSP5"/>
<dbReference type="Proteomes" id="UP000235584">
    <property type="component" value="Chromosome"/>
</dbReference>
<dbReference type="GO" id="GO:1990351">
    <property type="term" value="C:transporter complex"/>
    <property type="evidence" value="ECO:0007669"/>
    <property type="project" value="TreeGrafter"/>
</dbReference>
<protein>
    <submittedName>
        <fullName evidence="1">Uncharacterized protein</fullName>
    </submittedName>
</protein>
<dbReference type="PANTHER" id="PTHR30189">
    <property type="entry name" value="LPS-ASSEMBLY PROTEIN"/>
    <property type="match status" value="1"/>
</dbReference>
<accession>A0A2K9NSP5</accession>